<proteinExistence type="predicted"/>
<dbReference type="AlphaFoldDB" id="A0A0H5QFC7"/>
<dbReference type="EMBL" id="HACM01000203">
    <property type="protein sequence ID" value="CRZ00645.1"/>
    <property type="molecule type" value="Transcribed_RNA"/>
</dbReference>
<keyword evidence="1" id="KW-0472">Membrane</keyword>
<name>A0A0H5QFC7_9EUKA</name>
<evidence type="ECO:0000313" key="2">
    <source>
        <dbReference type="EMBL" id="CRZ00645.1"/>
    </source>
</evidence>
<feature type="transmembrane region" description="Helical" evidence="1">
    <location>
        <begin position="95"/>
        <end position="120"/>
    </location>
</feature>
<protein>
    <submittedName>
        <fullName evidence="2">Uncharacterized protein</fullName>
    </submittedName>
</protein>
<accession>A0A0H5QFC7</accession>
<keyword evidence="1" id="KW-0812">Transmembrane</keyword>
<keyword evidence="1" id="KW-1133">Transmembrane helix</keyword>
<reference evidence="2" key="1">
    <citation type="submission" date="2015-04" db="EMBL/GenBank/DDBJ databases">
        <title>The genome sequence of the plant pathogenic Rhizarian Plasmodiophora brassicae reveals insights in its biotrophic life cycle and the origin of chitin synthesis.</title>
        <authorList>
            <person name="Schwelm A."/>
            <person name="Fogelqvist J."/>
            <person name="Knaust A."/>
            <person name="Julke S."/>
            <person name="Lilja T."/>
            <person name="Dhandapani V."/>
            <person name="Bonilla-Rosso G."/>
            <person name="Karlsson M."/>
            <person name="Shevchenko A."/>
            <person name="Choi S.R."/>
            <person name="Kim H.G."/>
            <person name="Park J.Y."/>
            <person name="Lim Y.P."/>
            <person name="Ludwig-Muller J."/>
            <person name="Dixelius C."/>
        </authorList>
    </citation>
    <scope>NUCLEOTIDE SEQUENCE</scope>
    <source>
        <tissue evidence="2">Potato root galls</tissue>
    </source>
</reference>
<evidence type="ECO:0000256" key="1">
    <source>
        <dbReference type="SAM" id="Phobius"/>
    </source>
</evidence>
<organism evidence="2">
    <name type="scientific">Spongospora subterranea</name>
    <dbReference type="NCBI Taxonomy" id="70186"/>
    <lineage>
        <taxon>Eukaryota</taxon>
        <taxon>Sar</taxon>
        <taxon>Rhizaria</taxon>
        <taxon>Endomyxa</taxon>
        <taxon>Phytomyxea</taxon>
        <taxon>Plasmodiophorida</taxon>
        <taxon>Plasmodiophoridae</taxon>
        <taxon>Spongospora</taxon>
    </lineage>
</organism>
<sequence length="159" mass="17319">RTVLALAGLMGMALAPVGRRIDQGLGAVHDYIAGIVIAVGSAMALTQQQVVAIVPIPSIERAINTRAGSRTRMYLAISSAFITELPRYISIESVLAITAAVFVLIRSIMALIIRFPLVVIRFMAIMTSSHYNHHNLNPYHQSIVQISTRSSTIEKTLVH</sequence>
<feature type="non-terminal residue" evidence="2">
    <location>
        <position position="1"/>
    </location>
</feature>